<dbReference type="GO" id="GO:0016491">
    <property type="term" value="F:oxidoreductase activity"/>
    <property type="evidence" value="ECO:0007669"/>
    <property type="project" value="UniProtKB-KW"/>
</dbReference>
<organism evidence="4 5">
    <name type="scientific">Mycolicibacterium sediminis</name>
    <dbReference type="NCBI Taxonomy" id="1286180"/>
    <lineage>
        <taxon>Bacteria</taxon>
        <taxon>Bacillati</taxon>
        <taxon>Actinomycetota</taxon>
        <taxon>Actinomycetes</taxon>
        <taxon>Mycobacteriales</taxon>
        <taxon>Mycobacteriaceae</taxon>
        <taxon>Mycolicibacterium</taxon>
    </lineage>
</organism>
<dbReference type="InterPro" id="IPR013785">
    <property type="entry name" value="Aldolase_TIM"/>
</dbReference>
<sequence>MNTQPNVFTDVFSPARLGPVTLRNRIIKAATFEAATPNALVTDDLINYHRLPAAGGVGMTTVAYCAVAPGGRTDGWQIWMRPEAVPGLRRLTDAIHAEGAAISAQIGHAGPVANARTNKAPALAPVRFFNPLSMRFARKATRDDIAEVTRAHANAARLAVDSGFDAVEVHLGHNYLASSFLSPLLNRRKDEFGGSLENRAKVARGVVRAVRDAVGDQIAVTAKLNMTDGVRAGIPMDESIQTAKWLEEDGGLDALELTAGSSLVNPLYLFHGDAPIKEFAGAFKPPLSWGIRMTGKKFFREYPYREAFLLDKARRFRAELTMPLILLGGITNRETMDLAMAEGFDFVAMGRALLAEPDLINRIADDGEARSVRSACTHCNKCMATIYTHTHCVVTGMPG</sequence>
<feature type="domain" description="NADH:flavin oxidoreductase/NADH oxidase N-terminal" evidence="3">
    <location>
        <begin position="11"/>
        <end position="248"/>
    </location>
</feature>
<dbReference type="PANTHER" id="PTHR43656:SF2">
    <property type="entry name" value="BINDING OXIDOREDUCTASE, PUTATIVE (AFU_ORTHOLOGUE AFUA_2G08260)-RELATED"/>
    <property type="match status" value="1"/>
</dbReference>
<evidence type="ECO:0000313" key="4">
    <source>
        <dbReference type="EMBL" id="BBY28451.1"/>
    </source>
</evidence>
<dbReference type="InterPro" id="IPR051799">
    <property type="entry name" value="NADH_flavin_oxidoreductase"/>
</dbReference>
<dbReference type="EMBL" id="AP022588">
    <property type="protein sequence ID" value="BBY28451.1"/>
    <property type="molecule type" value="Genomic_DNA"/>
</dbReference>
<keyword evidence="5" id="KW-1185">Reference proteome</keyword>
<evidence type="ECO:0000256" key="2">
    <source>
        <dbReference type="ARBA" id="ARBA00023002"/>
    </source>
</evidence>
<keyword evidence="2" id="KW-0560">Oxidoreductase</keyword>
<name>A0A7I7QQ57_9MYCO</name>
<dbReference type="KEGG" id="msei:MSEDJ_25470"/>
<dbReference type="SUPFAM" id="SSF51395">
    <property type="entry name" value="FMN-linked oxidoreductases"/>
    <property type="match status" value="1"/>
</dbReference>
<dbReference type="GO" id="GO:0010181">
    <property type="term" value="F:FMN binding"/>
    <property type="evidence" value="ECO:0007669"/>
    <property type="project" value="InterPro"/>
</dbReference>
<dbReference type="PANTHER" id="PTHR43656">
    <property type="entry name" value="BINDING OXIDOREDUCTASE, PUTATIVE (AFU_ORTHOLOGUE AFUA_2G08260)-RELATED"/>
    <property type="match status" value="1"/>
</dbReference>
<dbReference type="Gene3D" id="3.20.20.70">
    <property type="entry name" value="Aldolase class I"/>
    <property type="match status" value="1"/>
</dbReference>
<gene>
    <name evidence="4" type="ORF">MSEDJ_25470</name>
</gene>
<dbReference type="Proteomes" id="UP000467193">
    <property type="component" value="Chromosome"/>
</dbReference>
<protein>
    <submittedName>
        <fullName evidence="4">NADH:flavin oxidoreductase</fullName>
    </submittedName>
</protein>
<keyword evidence="1" id="KW-0285">Flavoprotein</keyword>
<evidence type="ECO:0000259" key="3">
    <source>
        <dbReference type="Pfam" id="PF00724"/>
    </source>
</evidence>
<accession>A0A7I7QQ57</accession>
<evidence type="ECO:0000256" key="1">
    <source>
        <dbReference type="ARBA" id="ARBA00022630"/>
    </source>
</evidence>
<dbReference type="InterPro" id="IPR001155">
    <property type="entry name" value="OxRdtase_FMN_N"/>
</dbReference>
<evidence type="ECO:0000313" key="5">
    <source>
        <dbReference type="Proteomes" id="UP000467193"/>
    </source>
</evidence>
<dbReference type="Pfam" id="PF00724">
    <property type="entry name" value="Oxidored_FMN"/>
    <property type="match status" value="1"/>
</dbReference>
<reference evidence="4 5" key="1">
    <citation type="journal article" date="2019" name="Emerg. Microbes Infect.">
        <title>Comprehensive subspecies identification of 175 nontuberculous mycobacteria species based on 7547 genomic profiles.</title>
        <authorList>
            <person name="Matsumoto Y."/>
            <person name="Kinjo T."/>
            <person name="Motooka D."/>
            <person name="Nabeya D."/>
            <person name="Jung N."/>
            <person name="Uechi K."/>
            <person name="Horii T."/>
            <person name="Iida T."/>
            <person name="Fujita J."/>
            <person name="Nakamura S."/>
        </authorList>
    </citation>
    <scope>NUCLEOTIDE SEQUENCE [LARGE SCALE GENOMIC DNA]</scope>
    <source>
        <strain evidence="4 5">JCM 17899</strain>
    </source>
</reference>
<proteinExistence type="predicted"/>
<dbReference type="RefSeq" id="WP_163797364.1">
    <property type="nucleotide sequence ID" value="NZ_AP022588.1"/>
</dbReference>
<dbReference type="AlphaFoldDB" id="A0A7I7QQ57"/>
<dbReference type="CDD" id="cd02803">
    <property type="entry name" value="OYE_like_FMN_family"/>
    <property type="match status" value="1"/>
</dbReference>